<dbReference type="EMBL" id="FOWX01000005">
    <property type="protein sequence ID" value="SFP11884.1"/>
    <property type="molecule type" value="Genomic_DNA"/>
</dbReference>
<dbReference type="AlphaFoldDB" id="A0A1I5MQH5"/>
<dbReference type="OrthoDB" id="5243930at2"/>
<dbReference type="Proteomes" id="UP000198784">
    <property type="component" value="Unassembled WGS sequence"/>
</dbReference>
<sequence length="96" mass="10553">MATFISLVNFTDQGIRAVKDSPDRFQAFKALGQTLGIEVKAVYWTVGSYDLVLIVEGDEEAAISLLLKVGSLGNTRSQTLRGFSEQEMRKIIGNMP</sequence>
<gene>
    <name evidence="1" type="ORF">SAMN05216190_10569</name>
</gene>
<dbReference type="RefSeq" id="WP_090498487.1">
    <property type="nucleotide sequence ID" value="NZ_FOWX01000005.1"/>
</dbReference>
<evidence type="ECO:0000313" key="1">
    <source>
        <dbReference type="EMBL" id="SFP11884.1"/>
    </source>
</evidence>
<organism evidence="1 2">
    <name type="scientific">Pseudomonas borbori</name>
    <dbReference type="NCBI Taxonomy" id="289003"/>
    <lineage>
        <taxon>Bacteria</taxon>
        <taxon>Pseudomonadati</taxon>
        <taxon>Pseudomonadota</taxon>
        <taxon>Gammaproteobacteria</taxon>
        <taxon>Pseudomonadales</taxon>
        <taxon>Pseudomonadaceae</taxon>
        <taxon>Pseudomonas</taxon>
    </lineage>
</organism>
<keyword evidence="2" id="KW-1185">Reference proteome</keyword>
<dbReference type="STRING" id="289003.SAMN05216190_10569"/>
<reference evidence="2" key="1">
    <citation type="submission" date="2016-10" db="EMBL/GenBank/DDBJ databases">
        <authorList>
            <person name="Varghese N."/>
            <person name="Submissions S."/>
        </authorList>
    </citation>
    <scope>NUCLEOTIDE SEQUENCE [LARGE SCALE GENOMIC DNA]</scope>
    <source>
        <strain evidence="2">DSM 17834</strain>
    </source>
</reference>
<name>A0A1I5MQH5_9PSED</name>
<protein>
    <submittedName>
        <fullName evidence="1">Uncharacterized protein, contains GYD domain</fullName>
    </submittedName>
</protein>
<accession>A0A1I5MQH5</accession>
<dbReference type="Pfam" id="PF08734">
    <property type="entry name" value="GYD"/>
    <property type="match status" value="1"/>
</dbReference>
<dbReference type="InterPro" id="IPR014845">
    <property type="entry name" value="GYD/TTHA1554"/>
</dbReference>
<proteinExistence type="predicted"/>
<evidence type="ECO:0000313" key="2">
    <source>
        <dbReference type="Proteomes" id="UP000198784"/>
    </source>
</evidence>